<dbReference type="PANTHER" id="PTHR24100">
    <property type="entry name" value="BUTYROPHILIN"/>
    <property type="match status" value="1"/>
</dbReference>
<dbReference type="InterPro" id="IPR043136">
    <property type="entry name" value="B30.2/SPRY_sf"/>
</dbReference>
<keyword evidence="6" id="KW-0472">Membrane</keyword>
<dbReference type="FunFam" id="2.60.40.10:FF:000208">
    <property type="entry name" value="Butyrophilin subfamily 1 member A1"/>
    <property type="match status" value="1"/>
</dbReference>
<comment type="similarity">
    <text evidence="2">Belongs to the immunoglobulin superfamily. BTN/MOG family.</text>
</comment>
<dbReference type="PRINTS" id="PR01407">
    <property type="entry name" value="BUTYPHLNCDUF"/>
</dbReference>
<dbReference type="InterPro" id="IPR053896">
    <property type="entry name" value="BTN3A2-like_Ig-C"/>
</dbReference>
<dbReference type="InterPro" id="IPR050504">
    <property type="entry name" value="IgSF_BTN/MOG"/>
</dbReference>
<feature type="domain" description="Ig-like" evidence="12">
    <location>
        <begin position="21"/>
        <end position="119"/>
    </location>
</feature>
<dbReference type="FunFam" id="2.60.40.10:FF:000088">
    <property type="entry name" value="Butyrophilin subfamily 1 member A1"/>
    <property type="match status" value="1"/>
</dbReference>
<evidence type="ECO:0000259" key="12">
    <source>
        <dbReference type="PROSITE" id="PS50835"/>
    </source>
</evidence>
<dbReference type="InterPro" id="IPR007110">
    <property type="entry name" value="Ig-like_dom"/>
</dbReference>
<dbReference type="Pfam" id="PF22705">
    <property type="entry name" value="C2-set_3"/>
    <property type="match status" value="1"/>
</dbReference>
<evidence type="ECO:0008006" key="15">
    <source>
        <dbReference type="Google" id="ProtNLM"/>
    </source>
</evidence>
<evidence type="ECO:0000256" key="3">
    <source>
        <dbReference type="ARBA" id="ARBA00022692"/>
    </source>
</evidence>
<dbReference type="OMA" id="WVKMIPE"/>
<keyword evidence="3" id="KW-0812">Transmembrane</keyword>
<reference evidence="13" key="1">
    <citation type="journal article" date="2015" name="Genome Biol. Evol.">
        <title>Physical Mapping and Refinement of the Painted Turtle Genome (Chrysemys picta) Inform Amniote Genome Evolution and Challenge Turtle-Bird Chromosomal Conservation.</title>
        <authorList>
            <person name="Badenhorst D."/>
            <person name="Hillier L.W."/>
            <person name="Literman R."/>
            <person name="Montiel E.E."/>
            <person name="Radhakrishnan S."/>
            <person name="Shen Y."/>
            <person name="Minx P."/>
            <person name="Janes D.E."/>
            <person name="Warren W.C."/>
            <person name="Edwards S.V."/>
            <person name="Valenzuela N."/>
        </authorList>
    </citation>
    <scope>NUCLEOTIDE SEQUENCE [LARGE SCALE GENOMIC DNA]</scope>
</reference>
<evidence type="ECO:0000259" key="11">
    <source>
        <dbReference type="PROSITE" id="PS50188"/>
    </source>
</evidence>
<evidence type="ECO:0000256" key="7">
    <source>
        <dbReference type="ARBA" id="ARBA00023157"/>
    </source>
</evidence>
<dbReference type="InterPro" id="IPR036179">
    <property type="entry name" value="Ig-like_dom_sf"/>
</dbReference>
<dbReference type="SUPFAM" id="SSF49899">
    <property type="entry name" value="Concanavalin A-like lectins/glucanases"/>
    <property type="match status" value="1"/>
</dbReference>
<dbReference type="Gene3D" id="2.60.120.920">
    <property type="match status" value="1"/>
</dbReference>
<reference evidence="13" key="2">
    <citation type="submission" date="2025-08" db="UniProtKB">
        <authorList>
            <consortium name="Ensembl"/>
        </authorList>
    </citation>
    <scope>IDENTIFICATION</scope>
</reference>
<dbReference type="Proteomes" id="UP000694380">
    <property type="component" value="Chromosome 1"/>
</dbReference>
<dbReference type="Pfam" id="PF13765">
    <property type="entry name" value="PRY"/>
    <property type="match status" value="1"/>
</dbReference>
<evidence type="ECO:0000256" key="1">
    <source>
        <dbReference type="ARBA" id="ARBA00004479"/>
    </source>
</evidence>
<evidence type="ECO:0000256" key="6">
    <source>
        <dbReference type="ARBA" id="ARBA00023136"/>
    </source>
</evidence>
<evidence type="ECO:0000256" key="5">
    <source>
        <dbReference type="ARBA" id="ARBA00022989"/>
    </source>
</evidence>
<dbReference type="PROSITE" id="PS50835">
    <property type="entry name" value="IG_LIKE"/>
    <property type="match status" value="2"/>
</dbReference>
<dbReference type="PANTHER" id="PTHR24100:SF149">
    <property type="entry name" value="BG-LIKE ANTIGEN 1-RELATED"/>
    <property type="match status" value="1"/>
</dbReference>
<feature type="domain" description="B30.2/SPRY" evidence="11">
    <location>
        <begin position="246"/>
        <end position="442"/>
    </location>
</feature>
<keyword evidence="9" id="KW-0393">Immunoglobulin domain</keyword>
<evidence type="ECO:0000256" key="2">
    <source>
        <dbReference type="ARBA" id="ARBA00007591"/>
    </source>
</evidence>
<evidence type="ECO:0000256" key="4">
    <source>
        <dbReference type="ARBA" id="ARBA00022729"/>
    </source>
</evidence>
<feature type="domain" description="Ig-like" evidence="12">
    <location>
        <begin position="129"/>
        <end position="212"/>
    </location>
</feature>
<evidence type="ECO:0000313" key="14">
    <source>
        <dbReference type="Proteomes" id="UP000694380"/>
    </source>
</evidence>
<dbReference type="CDD" id="cd13733">
    <property type="entry name" value="SPRY_PRY_C-I_1"/>
    <property type="match status" value="1"/>
</dbReference>
<dbReference type="Pfam" id="PF07686">
    <property type="entry name" value="V-set"/>
    <property type="match status" value="1"/>
</dbReference>
<keyword evidence="8" id="KW-0325">Glycoprotein</keyword>
<dbReference type="SMART" id="SM00589">
    <property type="entry name" value="PRY"/>
    <property type="match status" value="1"/>
</dbReference>
<dbReference type="GO" id="GO:0050852">
    <property type="term" value="P:T cell receptor signaling pathway"/>
    <property type="evidence" value="ECO:0007669"/>
    <property type="project" value="TreeGrafter"/>
</dbReference>
<keyword evidence="5" id="KW-1133">Transmembrane helix</keyword>
<keyword evidence="7" id="KW-1015">Disulfide bond</keyword>
<evidence type="ECO:0000256" key="10">
    <source>
        <dbReference type="SAM" id="MobiDB-lite"/>
    </source>
</evidence>
<proteinExistence type="inferred from homology"/>
<sequence length="508" mass="57518">FGPIPDSGLNQSWKSWNFPWDGNVNEAILHCHLSPKMSTENMEVRWFRSKFSSPVHLYRDQKDQYVQQMPEYRGRTELLKDGMADGRVALKIRNITFSDAGWYSCFFRSNVSYEEALIELKLAASGSDPLISVEDYQDEGIRIVCQSIGWYPEPELQWRDRSGNHLSSLFGKKSQSENGLFSIQHMLIITEKSIRNLSCSIRNSVLKQEKVSRPYRSSTTLVEAAGPTRQNIGLTLSFLSLSLIQIINPFNGSDCDSLVLLSIVNFTLDPDTAHPELILSDDQKSVHHGDIRQHLPNNAERFDYSAIVLGSERFTVGRHYWEVSVKDKTNWDLGVCLENVDRKKKIIANPTKGYWVIVQRAGDTYKALTEVRTSITVEVKPKQIGIFLDCGEGKVSFYNVTDGSHMYTFNAKFTGPVRPFFSPWYNEDGKNASPLKIWRLCVPGPWPHPKACPHSASFPQSPTHAPPPAPLGPLHETRRRTLCKLESLFLSPKEVGPIKDITLPSVSF</sequence>
<dbReference type="InterPro" id="IPR003877">
    <property type="entry name" value="SPRY_dom"/>
</dbReference>
<dbReference type="InterPro" id="IPR006574">
    <property type="entry name" value="PRY"/>
</dbReference>
<dbReference type="AlphaFoldDB" id="A0A8C3I6Q8"/>
<dbReference type="InterPro" id="IPR013783">
    <property type="entry name" value="Ig-like_fold"/>
</dbReference>
<organism evidence="13 14">
    <name type="scientific">Chrysemys picta bellii</name>
    <name type="common">Western painted turtle</name>
    <name type="synonym">Emys bellii</name>
    <dbReference type="NCBI Taxonomy" id="8478"/>
    <lineage>
        <taxon>Eukaryota</taxon>
        <taxon>Metazoa</taxon>
        <taxon>Chordata</taxon>
        <taxon>Craniata</taxon>
        <taxon>Vertebrata</taxon>
        <taxon>Euteleostomi</taxon>
        <taxon>Archelosauria</taxon>
        <taxon>Testudinata</taxon>
        <taxon>Testudines</taxon>
        <taxon>Cryptodira</taxon>
        <taxon>Durocryptodira</taxon>
        <taxon>Testudinoidea</taxon>
        <taxon>Emydidae</taxon>
        <taxon>Chrysemys</taxon>
    </lineage>
</organism>
<dbReference type="Pfam" id="PF00622">
    <property type="entry name" value="SPRY"/>
    <property type="match status" value="1"/>
</dbReference>
<dbReference type="SMART" id="SM00406">
    <property type="entry name" value="IGv"/>
    <property type="match status" value="1"/>
</dbReference>
<accession>A0A8C3I6Q8</accession>
<name>A0A8C3I6Q8_CHRPI</name>
<keyword evidence="14" id="KW-1185">Reference proteome</keyword>
<dbReference type="InterPro" id="IPR001870">
    <property type="entry name" value="B30.2/SPRY"/>
</dbReference>
<comment type="subcellular location">
    <subcellularLocation>
        <location evidence="1">Membrane</location>
        <topology evidence="1">Single-pass type I membrane protein</topology>
    </subcellularLocation>
</comment>
<dbReference type="GO" id="GO:0001817">
    <property type="term" value="P:regulation of cytokine production"/>
    <property type="evidence" value="ECO:0007669"/>
    <property type="project" value="TreeGrafter"/>
</dbReference>
<feature type="region of interest" description="Disordered" evidence="10">
    <location>
        <begin position="452"/>
        <end position="473"/>
    </location>
</feature>
<dbReference type="GO" id="GO:0009897">
    <property type="term" value="C:external side of plasma membrane"/>
    <property type="evidence" value="ECO:0007669"/>
    <property type="project" value="TreeGrafter"/>
</dbReference>
<evidence type="ECO:0000256" key="8">
    <source>
        <dbReference type="ARBA" id="ARBA00023180"/>
    </source>
</evidence>
<keyword evidence="4" id="KW-0732">Signal</keyword>
<evidence type="ECO:0000256" key="9">
    <source>
        <dbReference type="ARBA" id="ARBA00023319"/>
    </source>
</evidence>
<dbReference type="Ensembl" id="ENSCPBT00000034478.1">
    <property type="protein sequence ID" value="ENSCPBP00000029284.1"/>
    <property type="gene ID" value="ENSCPBG00000020640.1"/>
</dbReference>
<dbReference type="Gene3D" id="2.60.40.10">
    <property type="entry name" value="Immunoglobulins"/>
    <property type="match status" value="2"/>
</dbReference>
<dbReference type="GO" id="GO:0005102">
    <property type="term" value="F:signaling receptor binding"/>
    <property type="evidence" value="ECO:0007669"/>
    <property type="project" value="TreeGrafter"/>
</dbReference>
<dbReference type="InterPro" id="IPR013106">
    <property type="entry name" value="Ig_V-set"/>
</dbReference>
<dbReference type="SUPFAM" id="SSF48726">
    <property type="entry name" value="Immunoglobulin"/>
    <property type="match status" value="2"/>
</dbReference>
<dbReference type="GeneTree" id="ENSGT01120000271914"/>
<dbReference type="InterPro" id="IPR003879">
    <property type="entry name" value="Butyrophylin_SPRY"/>
</dbReference>
<dbReference type="PROSITE" id="PS50188">
    <property type="entry name" value="B302_SPRY"/>
    <property type="match status" value="1"/>
</dbReference>
<dbReference type="InterPro" id="IPR013320">
    <property type="entry name" value="ConA-like_dom_sf"/>
</dbReference>
<protein>
    <recommendedName>
        <fullName evidence="15">Butyrophilin subfamily 1 member A1</fullName>
    </recommendedName>
</protein>
<reference evidence="13" key="3">
    <citation type="submission" date="2025-09" db="UniProtKB">
        <authorList>
            <consortium name="Ensembl"/>
        </authorList>
    </citation>
    <scope>IDENTIFICATION</scope>
</reference>
<evidence type="ECO:0000313" key="13">
    <source>
        <dbReference type="Ensembl" id="ENSCPBP00000029284.1"/>
    </source>
</evidence>
<dbReference type="FunFam" id="2.60.120.920:FF:000004">
    <property type="entry name" value="Butyrophilin subfamily 1 member A1"/>
    <property type="match status" value="1"/>
</dbReference>
<dbReference type="SMART" id="SM00449">
    <property type="entry name" value="SPRY"/>
    <property type="match status" value="1"/>
</dbReference>
<dbReference type="CDD" id="cd05713">
    <property type="entry name" value="IgV_MOG_like"/>
    <property type="match status" value="1"/>
</dbReference>